<reference evidence="1" key="2">
    <citation type="journal article" date="2015" name="Fish Shellfish Immunol.">
        <title>Early steps in the European eel (Anguilla anguilla)-Vibrio vulnificus interaction in the gills: Role of the RtxA13 toxin.</title>
        <authorList>
            <person name="Callol A."/>
            <person name="Pajuelo D."/>
            <person name="Ebbesson L."/>
            <person name="Teles M."/>
            <person name="MacKenzie S."/>
            <person name="Amaro C."/>
        </authorList>
    </citation>
    <scope>NUCLEOTIDE SEQUENCE</scope>
</reference>
<organism evidence="1">
    <name type="scientific">Anguilla anguilla</name>
    <name type="common">European freshwater eel</name>
    <name type="synonym">Muraena anguilla</name>
    <dbReference type="NCBI Taxonomy" id="7936"/>
    <lineage>
        <taxon>Eukaryota</taxon>
        <taxon>Metazoa</taxon>
        <taxon>Chordata</taxon>
        <taxon>Craniata</taxon>
        <taxon>Vertebrata</taxon>
        <taxon>Euteleostomi</taxon>
        <taxon>Actinopterygii</taxon>
        <taxon>Neopterygii</taxon>
        <taxon>Teleostei</taxon>
        <taxon>Anguilliformes</taxon>
        <taxon>Anguillidae</taxon>
        <taxon>Anguilla</taxon>
    </lineage>
</organism>
<name>A0A0E9UZ91_ANGAN</name>
<evidence type="ECO:0000313" key="1">
    <source>
        <dbReference type="EMBL" id="JAH71204.1"/>
    </source>
</evidence>
<dbReference type="EMBL" id="GBXM01037373">
    <property type="protein sequence ID" value="JAH71204.1"/>
    <property type="molecule type" value="Transcribed_RNA"/>
</dbReference>
<dbReference type="AlphaFoldDB" id="A0A0E9UZ91"/>
<proteinExistence type="predicted"/>
<reference evidence="1" key="1">
    <citation type="submission" date="2014-11" db="EMBL/GenBank/DDBJ databases">
        <authorList>
            <person name="Amaro Gonzalez C."/>
        </authorList>
    </citation>
    <scope>NUCLEOTIDE SEQUENCE</scope>
</reference>
<accession>A0A0E9UZ91</accession>
<protein>
    <submittedName>
        <fullName evidence="1">Uncharacterized protein</fullName>
    </submittedName>
</protein>
<sequence>MQTQILIRTWPSIPLSRWVPLLQLHCDITLKLLLTIAVIQTVIQ</sequence>